<dbReference type="PROSITE" id="PS00409">
    <property type="entry name" value="PROKAR_NTER_METHYL"/>
    <property type="match status" value="1"/>
</dbReference>
<reference evidence="2" key="1">
    <citation type="submission" date="2016-10" db="EMBL/GenBank/DDBJ databases">
        <authorList>
            <person name="de Groot N.N."/>
        </authorList>
    </citation>
    <scope>NUCLEOTIDE SEQUENCE</scope>
</reference>
<sequence>MNKRGGFTLIEVMVAVMIISVVVIALLKLQSDNTTSFLHLQKMQKNLQYISLLQGTDYGVVNDSLTLDRTVVRFDLDDDLRQELKKIKAKILYQRLDKIDTKEFDDLFEEKEQTPLVIEIGRTVLKLPDGSASTLRITTP</sequence>
<evidence type="ECO:0000256" key="1">
    <source>
        <dbReference type="SAM" id="Phobius"/>
    </source>
</evidence>
<evidence type="ECO:0000313" key="2">
    <source>
        <dbReference type="EMBL" id="SFV54022.1"/>
    </source>
</evidence>
<feature type="transmembrane region" description="Helical" evidence="1">
    <location>
        <begin position="6"/>
        <end position="27"/>
    </location>
</feature>
<evidence type="ECO:0008006" key="3">
    <source>
        <dbReference type="Google" id="ProtNLM"/>
    </source>
</evidence>
<keyword evidence="1" id="KW-0812">Transmembrane</keyword>
<dbReference type="AlphaFoldDB" id="A0A1W1BKG9"/>
<keyword evidence="1" id="KW-0472">Membrane</keyword>
<dbReference type="Pfam" id="PF07963">
    <property type="entry name" value="N_methyl"/>
    <property type="match status" value="1"/>
</dbReference>
<dbReference type="InterPro" id="IPR012902">
    <property type="entry name" value="N_methyl_site"/>
</dbReference>
<gene>
    <name evidence="2" type="ORF">MNB_SM-7-1001</name>
</gene>
<proteinExistence type="predicted"/>
<accession>A0A1W1BKG9</accession>
<organism evidence="2">
    <name type="scientific">hydrothermal vent metagenome</name>
    <dbReference type="NCBI Taxonomy" id="652676"/>
    <lineage>
        <taxon>unclassified sequences</taxon>
        <taxon>metagenomes</taxon>
        <taxon>ecological metagenomes</taxon>
    </lineage>
</organism>
<dbReference type="NCBIfam" id="TIGR02532">
    <property type="entry name" value="IV_pilin_GFxxxE"/>
    <property type="match status" value="1"/>
</dbReference>
<dbReference type="EMBL" id="FPHB01000022">
    <property type="protein sequence ID" value="SFV54022.1"/>
    <property type="molecule type" value="Genomic_DNA"/>
</dbReference>
<protein>
    <recommendedName>
        <fullName evidence="3">Prepilin-type N-terminal cleavage/methylation domain-containing protein</fullName>
    </recommendedName>
</protein>
<name>A0A1W1BKG9_9ZZZZ</name>
<keyword evidence="1" id="KW-1133">Transmembrane helix</keyword>